<evidence type="ECO:0000313" key="2">
    <source>
        <dbReference type="EMBL" id="KAF7388183.1"/>
    </source>
</evidence>
<keyword evidence="1" id="KW-1133">Transmembrane helix</keyword>
<name>A0A834JGE2_VESVU</name>
<keyword evidence="3" id="KW-1185">Reference proteome</keyword>
<protein>
    <submittedName>
        <fullName evidence="2">Uncharacterized protein</fullName>
    </submittedName>
</protein>
<evidence type="ECO:0000313" key="3">
    <source>
        <dbReference type="Proteomes" id="UP000614350"/>
    </source>
</evidence>
<dbReference type="AlphaFoldDB" id="A0A834JGE2"/>
<dbReference type="EMBL" id="JACSEA010000012">
    <property type="protein sequence ID" value="KAF7388183.1"/>
    <property type="molecule type" value="Genomic_DNA"/>
</dbReference>
<accession>A0A834JGE2</accession>
<organism evidence="2 3">
    <name type="scientific">Vespula vulgaris</name>
    <name type="common">Yellow jacket</name>
    <name type="synonym">Wasp</name>
    <dbReference type="NCBI Taxonomy" id="7454"/>
    <lineage>
        <taxon>Eukaryota</taxon>
        <taxon>Metazoa</taxon>
        <taxon>Ecdysozoa</taxon>
        <taxon>Arthropoda</taxon>
        <taxon>Hexapoda</taxon>
        <taxon>Insecta</taxon>
        <taxon>Pterygota</taxon>
        <taxon>Neoptera</taxon>
        <taxon>Endopterygota</taxon>
        <taxon>Hymenoptera</taxon>
        <taxon>Apocrita</taxon>
        <taxon>Aculeata</taxon>
        <taxon>Vespoidea</taxon>
        <taxon>Vespidae</taxon>
        <taxon>Vespinae</taxon>
        <taxon>Vespula</taxon>
    </lineage>
</organism>
<comment type="caution">
    <text evidence="2">The sequence shown here is derived from an EMBL/GenBank/DDBJ whole genome shotgun (WGS) entry which is preliminary data.</text>
</comment>
<keyword evidence="1" id="KW-0472">Membrane</keyword>
<feature type="transmembrane region" description="Helical" evidence="1">
    <location>
        <begin position="254"/>
        <end position="280"/>
    </location>
</feature>
<gene>
    <name evidence="2" type="ORF">HZH66_010950</name>
</gene>
<feature type="transmembrane region" description="Helical" evidence="1">
    <location>
        <begin position="174"/>
        <end position="194"/>
    </location>
</feature>
<evidence type="ECO:0000256" key="1">
    <source>
        <dbReference type="SAM" id="Phobius"/>
    </source>
</evidence>
<sequence length="291" mass="33231">MDETIAKREARRRRILENSERRLQKITGKNNGNECKDTSTKCTALDLYANVLDLEVNGISVNKGLIQDKNDTLYFQAIKFSIPLYTGDNITKNKDKTNMESYFGLNNEDTSFVLSNSYKCNDITNDKLDCTNNISNLKHVGYHNESTDYIQEKNSTNYQIQHNVCNKSILSSNLLSNHISYIVLAAIVNILLLFKMDHLFGKYIVIPYFIMMLGRLCARNNIQEPQHGSPLIATLILCNIKPVLTYRLVRAISILTSIITDLALYIFSFTLIYCAITYYLQDFNILIASSM</sequence>
<dbReference type="Proteomes" id="UP000614350">
    <property type="component" value="Unassembled WGS sequence"/>
</dbReference>
<reference evidence="2" key="1">
    <citation type="journal article" date="2020" name="G3 (Bethesda)">
        <title>High-Quality Assemblies for Three Invasive Social Wasps from the &lt;i&gt;Vespula&lt;/i&gt; Genus.</title>
        <authorList>
            <person name="Harrop T.W.R."/>
            <person name="Guhlin J."/>
            <person name="McLaughlin G.M."/>
            <person name="Permina E."/>
            <person name="Stockwell P."/>
            <person name="Gilligan J."/>
            <person name="Le Lec M.F."/>
            <person name="Gruber M.A.M."/>
            <person name="Quinn O."/>
            <person name="Lovegrove M."/>
            <person name="Duncan E.J."/>
            <person name="Remnant E.J."/>
            <person name="Van Eeckhoven J."/>
            <person name="Graham B."/>
            <person name="Knapp R.A."/>
            <person name="Langford K.W."/>
            <person name="Kronenberg Z."/>
            <person name="Press M.O."/>
            <person name="Eacker S.M."/>
            <person name="Wilson-Rankin E.E."/>
            <person name="Purcell J."/>
            <person name="Lester P.J."/>
            <person name="Dearden P.K."/>
        </authorList>
    </citation>
    <scope>NUCLEOTIDE SEQUENCE</scope>
    <source>
        <strain evidence="2">Marl-1</strain>
    </source>
</reference>
<proteinExistence type="predicted"/>
<keyword evidence="1" id="KW-0812">Transmembrane</keyword>